<proteinExistence type="predicted"/>
<sequence length="99" mass="11397">MRTSMCCCDLPPAVPVPCKPDLITRARISPKELQRWYQDTAPVVTSLARDRWTDFLNKCPERYQIEVPREDQGQCCTVSCLTPVLFTQSGYFEPHGYKI</sequence>
<organism evidence="1 2">
    <name type="scientific">Elysia marginata</name>
    <dbReference type="NCBI Taxonomy" id="1093978"/>
    <lineage>
        <taxon>Eukaryota</taxon>
        <taxon>Metazoa</taxon>
        <taxon>Spiralia</taxon>
        <taxon>Lophotrochozoa</taxon>
        <taxon>Mollusca</taxon>
        <taxon>Gastropoda</taxon>
        <taxon>Heterobranchia</taxon>
        <taxon>Euthyneura</taxon>
        <taxon>Panpulmonata</taxon>
        <taxon>Sacoglossa</taxon>
        <taxon>Placobranchoidea</taxon>
        <taxon>Plakobranchidae</taxon>
        <taxon>Elysia</taxon>
    </lineage>
</organism>
<dbReference type="AlphaFoldDB" id="A0AAV4IEX3"/>
<comment type="caution">
    <text evidence="1">The sequence shown here is derived from an EMBL/GenBank/DDBJ whole genome shotgun (WGS) entry which is preliminary data.</text>
</comment>
<dbReference type="EMBL" id="BMAT01013267">
    <property type="protein sequence ID" value="GFS08703.1"/>
    <property type="molecule type" value="Genomic_DNA"/>
</dbReference>
<evidence type="ECO:0000313" key="2">
    <source>
        <dbReference type="Proteomes" id="UP000762676"/>
    </source>
</evidence>
<accession>A0AAV4IEX3</accession>
<gene>
    <name evidence="1" type="ORF">ElyMa_006601300</name>
</gene>
<reference evidence="1 2" key="1">
    <citation type="journal article" date="2021" name="Elife">
        <title>Chloroplast acquisition without the gene transfer in kleptoplastic sea slugs, Plakobranchus ocellatus.</title>
        <authorList>
            <person name="Maeda T."/>
            <person name="Takahashi S."/>
            <person name="Yoshida T."/>
            <person name="Shimamura S."/>
            <person name="Takaki Y."/>
            <person name="Nagai Y."/>
            <person name="Toyoda A."/>
            <person name="Suzuki Y."/>
            <person name="Arimoto A."/>
            <person name="Ishii H."/>
            <person name="Satoh N."/>
            <person name="Nishiyama T."/>
            <person name="Hasebe M."/>
            <person name="Maruyama T."/>
            <person name="Minagawa J."/>
            <person name="Obokata J."/>
            <person name="Shigenobu S."/>
        </authorList>
    </citation>
    <scope>NUCLEOTIDE SEQUENCE [LARGE SCALE GENOMIC DNA]</scope>
</reference>
<name>A0AAV4IEX3_9GAST</name>
<keyword evidence="2" id="KW-1185">Reference proteome</keyword>
<evidence type="ECO:0000313" key="1">
    <source>
        <dbReference type="EMBL" id="GFS08703.1"/>
    </source>
</evidence>
<protein>
    <submittedName>
        <fullName evidence="1">Uncharacterized protein</fullName>
    </submittedName>
</protein>
<dbReference type="Proteomes" id="UP000762676">
    <property type="component" value="Unassembled WGS sequence"/>
</dbReference>